<organism evidence="2 3">
    <name type="scientific">Paraburkholderia caffeinilytica</name>
    <dbReference type="NCBI Taxonomy" id="1761016"/>
    <lineage>
        <taxon>Bacteria</taxon>
        <taxon>Pseudomonadati</taxon>
        <taxon>Pseudomonadota</taxon>
        <taxon>Betaproteobacteria</taxon>
        <taxon>Burkholderiales</taxon>
        <taxon>Burkholderiaceae</taxon>
        <taxon>Paraburkholderia</taxon>
    </lineage>
</organism>
<reference evidence="3" key="1">
    <citation type="journal article" date="2019" name="Int. J. Syst. Evol. Microbiol.">
        <title>The Global Catalogue of Microorganisms (GCM) 10K type strain sequencing project: providing services to taxonomists for standard genome sequencing and annotation.</title>
        <authorList>
            <consortium name="The Broad Institute Genomics Platform"/>
            <consortium name="The Broad Institute Genome Sequencing Center for Infectious Disease"/>
            <person name="Wu L."/>
            <person name="Ma J."/>
        </authorList>
    </citation>
    <scope>NUCLEOTIDE SEQUENCE [LARGE SCALE GENOMIC DNA]</scope>
    <source>
        <strain evidence="3">CGMCC 1.15103</strain>
    </source>
</reference>
<keyword evidence="3" id="KW-1185">Reference proteome</keyword>
<feature type="compositionally biased region" description="Polar residues" evidence="1">
    <location>
        <begin position="1"/>
        <end position="10"/>
    </location>
</feature>
<feature type="region of interest" description="Disordered" evidence="1">
    <location>
        <begin position="1"/>
        <end position="92"/>
    </location>
</feature>
<feature type="compositionally biased region" description="Polar residues" evidence="1">
    <location>
        <begin position="26"/>
        <end position="42"/>
    </location>
</feature>
<evidence type="ECO:0000313" key="3">
    <source>
        <dbReference type="Proteomes" id="UP000602004"/>
    </source>
</evidence>
<dbReference type="EMBL" id="BMHL01000002">
    <property type="protein sequence ID" value="GGC32312.1"/>
    <property type="molecule type" value="Genomic_DNA"/>
</dbReference>
<comment type="caution">
    <text evidence="2">The sequence shown here is derived from an EMBL/GenBank/DDBJ whole genome shotgun (WGS) entry which is preliminary data.</text>
</comment>
<dbReference type="RefSeq" id="WP_115782378.1">
    <property type="nucleotide sequence ID" value="NZ_BMHL01000002.1"/>
</dbReference>
<evidence type="ECO:0000313" key="2">
    <source>
        <dbReference type="EMBL" id="GGC32312.1"/>
    </source>
</evidence>
<name>A0ABQ1M0P1_9BURK</name>
<feature type="compositionally biased region" description="Low complexity" evidence="1">
    <location>
        <begin position="54"/>
        <end position="88"/>
    </location>
</feature>
<accession>A0ABQ1M0P1</accession>
<sequence length="132" mass="12930">MTNAINNIGNGTPFDMGDVTPPVQDDMQSNTNSTTVRMFSTEHTNDVGGDMQPGFAGAARHAGNANGLDGDMAAQQADAAAQPGGADPTKGMESIMDIIKGVISAIAQLVPPLAGMMASVAGGAGAAGGGAA</sequence>
<gene>
    <name evidence="2" type="ORF">GCM10011400_18710</name>
</gene>
<protein>
    <submittedName>
        <fullName evidence="2">Uncharacterized protein</fullName>
    </submittedName>
</protein>
<proteinExistence type="predicted"/>
<dbReference type="Proteomes" id="UP000602004">
    <property type="component" value="Unassembled WGS sequence"/>
</dbReference>
<evidence type="ECO:0000256" key="1">
    <source>
        <dbReference type="SAM" id="MobiDB-lite"/>
    </source>
</evidence>